<dbReference type="Gene3D" id="3.40.50.300">
    <property type="entry name" value="P-loop containing nucleotide triphosphate hydrolases"/>
    <property type="match status" value="1"/>
</dbReference>
<dbReference type="Proteomes" id="UP000077405">
    <property type="component" value="Plasmid pYZ2"/>
</dbReference>
<keyword evidence="2" id="KW-0813">Transport</keyword>
<geneLocation type="plasmid" evidence="13 14">
    <name>pYZ2</name>
</geneLocation>
<feature type="region of interest" description="Disordered" evidence="9">
    <location>
        <begin position="1"/>
        <end position="25"/>
    </location>
</feature>
<dbReference type="PROSITE" id="PS00211">
    <property type="entry name" value="ABC_TRANSPORTER_1"/>
    <property type="match status" value="1"/>
</dbReference>
<evidence type="ECO:0000259" key="12">
    <source>
        <dbReference type="PROSITE" id="PS50929"/>
    </source>
</evidence>
<dbReference type="OrthoDB" id="5288404at2"/>
<dbReference type="GO" id="GO:0005886">
    <property type="term" value="C:plasma membrane"/>
    <property type="evidence" value="ECO:0007669"/>
    <property type="project" value="UniProtKB-SubCell"/>
</dbReference>
<dbReference type="AlphaFoldDB" id="A0A2R4VRX3"/>
<evidence type="ECO:0000256" key="5">
    <source>
        <dbReference type="ARBA" id="ARBA00022741"/>
    </source>
</evidence>
<dbReference type="PROSITE" id="PS50893">
    <property type="entry name" value="ABC_TRANSPORTER_2"/>
    <property type="match status" value="1"/>
</dbReference>
<evidence type="ECO:0000259" key="11">
    <source>
        <dbReference type="PROSITE" id="PS50893"/>
    </source>
</evidence>
<dbReference type="InterPro" id="IPR017871">
    <property type="entry name" value="ABC_transporter-like_CS"/>
</dbReference>
<sequence>MDMADPASKPPRSAPRSPDPHGSGCGSPGLAVLLDALRPVRRQIILSAALALTGTLLELVPYLVIWRIAVILIDPIAGSGGHAGIPELALAGLAGTLLRFAAQAGGGIIGHAAAFRVERTLRQRLLDHIGRMPLARLDGQGGALKKTLIDDVGRINGVLAHTLPDLVSGLGLPLVAGCLLVWVDWRMALASLALLPLAVAAQARMAAGSSALFTRWSGTEAAANERLLAYVQGIATLKAFNRQARSLEGVRRTVHDLRDLAVSITRRSRYPYALFGLALSFNLATILPAGLLLHAGGSLTLADLMLFLALGGVLTLPLTRVVLAANGLRQLAACLDRIAALLAEPGLPVADTPERPDGNTVRFESAGFTHADGTVALAGASLTLAEVRITALVGPSGAGKTTLARLLGRALDCTEGRITIGGADIRRMDPADLAGRLSTVFQDPVLFHGSLADNIRLARPGATDAEVTAAAKAAGADGFIRALPQGYHTPVGDRGARLSGGERQRIAIARAILKDAPILILDEATAHADPQTEHEVQRALARLARGRTVLVIAHRLATIERADRIVVLCGGRVEASGSHATLLRVSPTYAALRRAQDDAARWSLRGNAAAPTEVRP</sequence>
<evidence type="ECO:0000256" key="4">
    <source>
        <dbReference type="ARBA" id="ARBA00022692"/>
    </source>
</evidence>
<proteinExistence type="predicted"/>
<feature type="transmembrane region" description="Helical" evidence="10">
    <location>
        <begin position="304"/>
        <end position="323"/>
    </location>
</feature>
<dbReference type="SMART" id="SM00382">
    <property type="entry name" value="AAA"/>
    <property type="match status" value="1"/>
</dbReference>
<evidence type="ECO:0000256" key="2">
    <source>
        <dbReference type="ARBA" id="ARBA00022448"/>
    </source>
</evidence>
<feature type="domain" description="ABC transporter" evidence="11">
    <location>
        <begin position="361"/>
        <end position="595"/>
    </location>
</feature>
<evidence type="ECO:0000256" key="9">
    <source>
        <dbReference type="SAM" id="MobiDB-lite"/>
    </source>
</evidence>
<gene>
    <name evidence="13" type="ORF">A6A40_19180</name>
</gene>
<dbReference type="Pfam" id="PF00664">
    <property type="entry name" value="ABC_membrane"/>
    <property type="match status" value="1"/>
</dbReference>
<protein>
    <submittedName>
        <fullName evidence="13">ABC transporter ATP-binding protein</fullName>
    </submittedName>
</protein>
<dbReference type="CDD" id="cd07346">
    <property type="entry name" value="ABC_6TM_exporters"/>
    <property type="match status" value="1"/>
</dbReference>
<keyword evidence="3" id="KW-1003">Cell membrane</keyword>
<name>A0A2R4VRX3_9PROT</name>
<dbReference type="PROSITE" id="PS50929">
    <property type="entry name" value="ABC_TM1F"/>
    <property type="match status" value="1"/>
</dbReference>
<dbReference type="InterPro" id="IPR036640">
    <property type="entry name" value="ABC1_TM_sf"/>
</dbReference>
<dbReference type="InterPro" id="IPR039421">
    <property type="entry name" value="Type_1_exporter"/>
</dbReference>
<keyword evidence="14" id="KW-1185">Reference proteome</keyword>
<keyword evidence="4 10" id="KW-0812">Transmembrane</keyword>
<keyword evidence="13" id="KW-0614">Plasmid</keyword>
<dbReference type="GO" id="GO:0016887">
    <property type="term" value="F:ATP hydrolysis activity"/>
    <property type="evidence" value="ECO:0007669"/>
    <property type="project" value="InterPro"/>
</dbReference>
<feature type="transmembrane region" description="Helical" evidence="10">
    <location>
        <begin position="44"/>
        <end position="69"/>
    </location>
</feature>
<feature type="transmembrane region" description="Helical" evidence="10">
    <location>
        <begin position="272"/>
        <end position="292"/>
    </location>
</feature>
<dbReference type="KEGG" id="ahu:A6A40_19180"/>
<keyword evidence="8 10" id="KW-0472">Membrane</keyword>
<dbReference type="InterPro" id="IPR003439">
    <property type="entry name" value="ABC_transporter-like_ATP-bd"/>
</dbReference>
<keyword evidence="7 10" id="KW-1133">Transmembrane helix</keyword>
<evidence type="ECO:0000256" key="3">
    <source>
        <dbReference type="ARBA" id="ARBA00022475"/>
    </source>
</evidence>
<accession>A0A2R4VRX3</accession>
<dbReference type="EMBL" id="CP028903">
    <property type="protein sequence ID" value="AWB07190.1"/>
    <property type="molecule type" value="Genomic_DNA"/>
</dbReference>
<evidence type="ECO:0000256" key="8">
    <source>
        <dbReference type="ARBA" id="ARBA00023136"/>
    </source>
</evidence>
<dbReference type="FunFam" id="3.40.50.300:FF:000221">
    <property type="entry name" value="Multidrug ABC transporter ATP-binding protein"/>
    <property type="match status" value="1"/>
</dbReference>
<evidence type="ECO:0000313" key="13">
    <source>
        <dbReference type="EMBL" id="AWB07190.1"/>
    </source>
</evidence>
<dbReference type="PANTHER" id="PTHR24221:SF654">
    <property type="entry name" value="ATP-BINDING CASSETTE SUB-FAMILY B MEMBER 6"/>
    <property type="match status" value="1"/>
</dbReference>
<comment type="subcellular location">
    <subcellularLocation>
        <location evidence="1">Cell membrane</location>
        <topology evidence="1">Multi-pass membrane protein</topology>
    </subcellularLocation>
</comment>
<keyword evidence="6 13" id="KW-0067">ATP-binding</keyword>
<evidence type="ECO:0000256" key="6">
    <source>
        <dbReference type="ARBA" id="ARBA00022840"/>
    </source>
</evidence>
<keyword evidence="5" id="KW-0547">Nucleotide-binding</keyword>
<dbReference type="Gene3D" id="1.20.1560.10">
    <property type="entry name" value="ABC transporter type 1, transmembrane domain"/>
    <property type="match status" value="1"/>
</dbReference>
<dbReference type="SUPFAM" id="SSF90123">
    <property type="entry name" value="ABC transporter transmembrane region"/>
    <property type="match status" value="1"/>
</dbReference>
<dbReference type="InterPro" id="IPR027417">
    <property type="entry name" value="P-loop_NTPase"/>
</dbReference>
<feature type="domain" description="ABC transmembrane type-1" evidence="12">
    <location>
        <begin position="45"/>
        <end position="330"/>
    </location>
</feature>
<dbReference type="Pfam" id="PF00005">
    <property type="entry name" value="ABC_tran"/>
    <property type="match status" value="1"/>
</dbReference>
<evidence type="ECO:0000256" key="7">
    <source>
        <dbReference type="ARBA" id="ARBA00022989"/>
    </source>
</evidence>
<dbReference type="PANTHER" id="PTHR24221">
    <property type="entry name" value="ATP-BINDING CASSETTE SUB-FAMILY B"/>
    <property type="match status" value="1"/>
</dbReference>
<dbReference type="SUPFAM" id="SSF52540">
    <property type="entry name" value="P-loop containing nucleoside triphosphate hydrolases"/>
    <property type="match status" value="1"/>
</dbReference>
<dbReference type="GO" id="GO:0140359">
    <property type="term" value="F:ABC-type transporter activity"/>
    <property type="evidence" value="ECO:0007669"/>
    <property type="project" value="InterPro"/>
</dbReference>
<organism evidence="13 14">
    <name type="scientific">Azospirillum humicireducens</name>
    <dbReference type="NCBI Taxonomy" id="1226968"/>
    <lineage>
        <taxon>Bacteria</taxon>
        <taxon>Pseudomonadati</taxon>
        <taxon>Pseudomonadota</taxon>
        <taxon>Alphaproteobacteria</taxon>
        <taxon>Rhodospirillales</taxon>
        <taxon>Azospirillaceae</taxon>
        <taxon>Azospirillum</taxon>
    </lineage>
</organism>
<dbReference type="GO" id="GO:0005524">
    <property type="term" value="F:ATP binding"/>
    <property type="evidence" value="ECO:0007669"/>
    <property type="project" value="UniProtKB-KW"/>
</dbReference>
<evidence type="ECO:0000313" key="14">
    <source>
        <dbReference type="Proteomes" id="UP000077405"/>
    </source>
</evidence>
<evidence type="ECO:0000256" key="10">
    <source>
        <dbReference type="SAM" id="Phobius"/>
    </source>
</evidence>
<evidence type="ECO:0000256" key="1">
    <source>
        <dbReference type="ARBA" id="ARBA00004651"/>
    </source>
</evidence>
<dbReference type="InterPro" id="IPR003593">
    <property type="entry name" value="AAA+_ATPase"/>
</dbReference>
<reference evidence="13 14" key="1">
    <citation type="submission" date="2018-04" db="EMBL/GenBank/DDBJ databases">
        <title>Complete genome sequence of the nitrogen-fixing bacterium Azospirillum humicireducens type strain SgZ-5.</title>
        <authorList>
            <person name="Yu Z."/>
        </authorList>
    </citation>
    <scope>NUCLEOTIDE SEQUENCE [LARGE SCALE GENOMIC DNA]</scope>
    <source>
        <strain evidence="13 14">SgZ-5</strain>
        <plasmid evidence="13 14">pYZ2</plasmid>
    </source>
</reference>
<dbReference type="InterPro" id="IPR011527">
    <property type="entry name" value="ABC1_TM_dom"/>
</dbReference>